<reference evidence="1" key="1">
    <citation type="submission" date="2014-11" db="EMBL/GenBank/DDBJ databases">
        <authorList>
            <person name="Amaro Gonzalez C."/>
        </authorList>
    </citation>
    <scope>NUCLEOTIDE SEQUENCE</scope>
</reference>
<proteinExistence type="predicted"/>
<evidence type="ECO:0000313" key="1">
    <source>
        <dbReference type="EMBL" id="JAH83658.1"/>
    </source>
</evidence>
<protein>
    <submittedName>
        <fullName evidence="1">Uncharacterized protein</fullName>
    </submittedName>
</protein>
<dbReference type="AlphaFoldDB" id="A0A0E9W2F7"/>
<dbReference type="EMBL" id="GBXM01024919">
    <property type="protein sequence ID" value="JAH83658.1"/>
    <property type="molecule type" value="Transcribed_RNA"/>
</dbReference>
<accession>A0A0E9W2F7</accession>
<reference evidence="1" key="2">
    <citation type="journal article" date="2015" name="Fish Shellfish Immunol.">
        <title>Early steps in the European eel (Anguilla anguilla)-Vibrio vulnificus interaction in the gills: Role of the RtxA13 toxin.</title>
        <authorList>
            <person name="Callol A."/>
            <person name="Pajuelo D."/>
            <person name="Ebbesson L."/>
            <person name="Teles M."/>
            <person name="MacKenzie S."/>
            <person name="Amaro C."/>
        </authorList>
    </citation>
    <scope>NUCLEOTIDE SEQUENCE</scope>
</reference>
<sequence>MEAKYFNKCHVGSTGAPCQYNVLTEQSSDCKKNKLCCLCRIVLTVMLNVGYLLI</sequence>
<organism evidence="1">
    <name type="scientific">Anguilla anguilla</name>
    <name type="common">European freshwater eel</name>
    <name type="synonym">Muraena anguilla</name>
    <dbReference type="NCBI Taxonomy" id="7936"/>
    <lineage>
        <taxon>Eukaryota</taxon>
        <taxon>Metazoa</taxon>
        <taxon>Chordata</taxon>
        <taxon>Craniata</taxon>
        <taxon>Vertebrata</taxon>
        <taxon>Euteleostomi</taxon>
        <taxon>Actinopterygii</taxon>
        <taxon>Neopterygii</taxon>
        <taxon>Teleostei</taxon>
        <taxon>Anguilliformes</taxon>
        <taxon>Anguillidae</taxon>
        <taxon>Anguilla</taxon>
    </lineage>
</organism>
<name>A0A0E9W2F7_ANGAN</name>